<dbReference type="Pfam" id="PF12311">
    <property type="entry name" value="DUF3632"/>
    <property type="match status" value="1"/>
</dbReference>
<dbReference type="AlphaFoldDB" id="A0AAX4IWH4"/>
<evidence type="ECO:0000313" key="2">
    <source>
        <dbReference type="Proteomes" id="UP001322277"/>
    </source>
</evidence>
<proteinExistence type="predicted"/>
<dbReference type="PANTHER" id="PTHR38797">
    <property type="entry name" value="NUCLEAR PORE COMPLEX PROTEIN NUP85-RELATED"/>
    <property type="match status" value="1"/>
</dbReference>
<dbReference type="InterPro" id="IPR022085">
    <property type="entry name" value="OpdG"/>
</dbReference>
<evidence type="ECO:0000313" key="1">
    <source>
        <dbReference type="EMBL" id="WQF87589.1"/>
    </source>
</evidence>
<dbReference type="Proteomes" id="UP001322277">
    <property type="component" value="Chromosome 8"/>
</dbReference>
<sequence>MFGLLPFRLATRLPLHLLHPLHSLLTLCCSYLVCALLPARRAGRMWTRYTQCTVAATSVRTVTTSVKQRRLHVGKLSPSCCDIAAVEHVPICHIWHIPHICHILHHRIFHIRQVYHIHHVHRFRHYCRNPPNLYRELETPLIMSVNSVISALPAYKTLSAFVHSGTTDPKALDDTVQEFKDLAKKAESEIEDFLWDTYNAIFAVASQTPAEKQGPLVEFLQRLRATTVTASDGQPLKLSNQVVWKDLPTFGWVARDVWNFDALDSSASKEDKASWDNLTAFVAQLTGRADSADPQDPFDFSLYGLWALRTAFEEDHPADADVAAAVKQAYLWIKYSGDALQKLSAKPRNFEGKSGQAGAKFGEREWKGLNEERWAAWTEAFASAQASLTDDEVKGLAGKAAESMKSK</sequence>
<dbReference type="InterPro" id="IPR053204">
    <property type="entry name" value="Oxopyrrolidines_Biosynth-assoc"/>
</dbReference>
<accession>A0AAX4IWH4</accession>
<reference evidence="2" key="1">
    <citation type="journal article" date="2023" name="bioRxiv">
        <title>Complete genome of the Medicago anthracnose fungus, Colletotrichum destructivum, reveals a mini-chromosome-like region within a core chromosome.</title>
        <authorList>
            <person name="Lapalu N."/>
            <person name="Simon A."/>
            <person name="Lu A."/>
            <person name="Plaumann P.-L."/>
            <person name="Amselem J."/>
            <person name="Pigne S."/>
            <person name="Auger A."/>
            <person name="Koch C."/>
            <person name="Dallery J.-F."/>
            <person name="O'Connell R.J."/>
        </authorList>
    </citation>
    <scope>NUCLEOTIDE SEQUENCE [LARGE SCALE GENOMIC DNA]</scope>
    <source>
        <strain evidence="2">CBS 520.97</strain>
    </source>
</reference>
<dbReference type="RefSeq" id="XP_062784810.1">
    <property type="nucleotide sequence ID" value="XM_062928759.1"/>
</dbReference>
<protein>
    <submittedName>
        <fullName evidence="1">Oxopyrrolidine biosynthesis cluster protein G</fullName>
    </submittedName>
</protein>
<dbReference type="GeneID" id="87949103"/>
<organism evidence="1 2">
    <name type="scientific">Colletotrichum destructivum</name>
    <dbReference type="NCBI Taxonomy" id="34406"/>
    <lineage>
        <taxon>Eukaryota</taxon>
        <taxon>Fungi</taxon>
        <taxon>Dikarya</taxon>
        <taxon>Ascomycota</taxon>
        <taxon>Pezizomycotina</taxon>
        <taxon>Sordariomycetes</taxon>
        <taxon>Hypocreomycetidae</taxon>
        <taxon>Glomerellales</taxon>
        <taxon>Glomerellaceae</taxon>
        <taxon>Colletotrichum</taxon>
        <taxon>Colletotrichum destructivum species complex</taxon>
    </lineage>
</organism>
<dbReference type="PANTHER" id="PTHR38797:SF6">
    <property type="match status" value="1"/>
</dbReference>
<gene>
    <name evidence="1" type="ORF">CDEST_12603</name>
</gene>
<dbReference type="KEGG" id="cdet:87949103"/>
<keyword evidence="2" id="KW-1185">Reference proteome</keyword>
<dbReference type="EMBL" id="CP137312">
    <property type="protein sequence ID" value="WQF87589.1"/>
    <property type="molecule type" value="Genomic_DNA"/>
</dbReference>
<name>A0AAX4IWH4_9PEZI</name>